<evidence type="ECO:0000259" key="18">
    <source>
        <dbReference type="Pfam" id="PF02773"/>
    </source>
</evidence>
<dbReference type="FunFam" id="3.30.300.10:FF:000003">
    <property type="entry name" value="S-adenosylmethionine synthase"/>
    <property type="match status" value="1"/>
</dbReference>
<evidence type="ECO:0000256" key="6">
    <source>
        <dbReference type="ARBA" id="ARBA00022563"/>
    </source>
</evidence>
<organism evidence="19 20">
    <name type="scientific">Megasphaera paucivorans</name>
    <dbReference type="NCBI Taxonomy" id="349095"/>
    <lineage>
        <taxon>Bacteria</taxon>
        <taxon>Bacillati</taxon>
        <taxon>Bacillota</taxon>
        <taxon>Negativicutes</taxon>
        <taxon>Veillonellales</taxon>
        <taxon>Veillonellaceae</taxon>
        <taxon>Megasphaera</taxon>
    </lineage>
</organism>
<evidence type="ECO:0000256" key="11">
    <source>
        <dbReference type="ARBA" id="ARBA00022842"/>
    </source>
</evidence>
<comment type="cofactor">
    <cofactor evidence="1">
        <name>Mg(2+)</name>
        <dbReference type="ChEBI" id="CHEBI:18420"/>
    </cofactor>
</comment>
<feature type="domain" description="S-adenosylmethionine synthetase C-terminal" evidence="18">
    <location>
        <begin position="240"/>
        <end position="379"/>
    </location>
</feature>
<comment type="subcellular location">
    <subcellularLocation>
        <location evidence="14">Cytoplasm</location>
    </subcellularLocation>
</comment>
<gene>
    <name evidence="19" type="ORF">SAMN05660299_00748</name>
</gene>
<dbReference type="STRING" id="349095.SAMN05660299_00748"/>
<dbReference type="AlphaFoldDB" id="A0A1G9SJG4"/>
<feature type="domain" description="S-adenosylmethionine synthetase N-terminal" evidence="16">
    <location>
        <begin position="10"/>
        <end position="106"/>
    </location>
</feature>
<keyword evidence="8 14" id="KW-0479">Metal-binding</keyword>
<dbReference type="GO" id="GO:0046872">
    <property type="term" value="F:metal ion binding"/>
    <property type="evidence" value="ECO:0007669"/>
    <property type="project" value="UniProtKB-KW"/>
</dbReference>
<dbReference type="InterPro" id="IPR022631">
    <property type="entry name" value="ADOMET_SYNTHASE_CS"/>
</dbReference>
<dbReference type="Proteomes" id="UP000199309">
    <property type="component" value="Unassembled WGS sequence"/>
</dbReference>
<sequence>MGMGNCHYTYMTSEAVTEGHPDKICDQISDAIVDAYLIQDEASHVAVESFVSGNSLTIAGEVFSRGHVDIAAVARQVIRDIGYTDPALGFTADTCLIFSNMHQQSADIFQGVKKDDGDTQIGSGDQGIMYGYATNETSNYMPVTCNLAQALVRRLDTVRHQTVMGNLLRPDGKSQVTMHFDADGHADGLHSVIVSAQHAETVEQEALRQLIRQVIIEPVCGTWLRPQTRIHINPTGRFVVGGPAGDTGLTGRKIMVDTYGTIAKHGGGAFSGKDATKVDRSAAYMARYVAKNIVAAGLCDRCEVSIAYAISGIYPEAVQIQTFCTEHVPHSRIEEAVQQVFSFTVADIIRTLALRRPQFRNTAVYGHFGREEEGFLWERTDKKDELRQLAGK</sequence>
<comment type="cofactor">
    <cofactor evidence="2">
        <name>K(+)</name>
        <dbReference type="ChEBI" id="CHEBI:29103"/>
    </cofactor>
</comment>
<dbReference type="GO" id="GO:0006730">
    <property type="term" value="P:one-carbon metabolic process"/>
    <property type="evidence" value="ECO:0007669"/>
    <property type="project" value="UniProtKB-KW"/>
</dbReference>
<evidence type="ECO:0000256" key="5">
    <source>
        <dbReference type="ARBA" id="ARBA00012828"/>
    </source>
</evidence>
<evidence type="ECO:0000256" key="8">
    <source>
        <dbReference type="ARBA" id="ARBA00022723"/>
    </source>
</evidence>
<evidence type="ECO:0000313" key="20">
    <source>
        <dbReference type="Proteomes" id="UP000199309"/>
    </source>
</evidence>
<keyword evidence="9" id="KW-0547">Nucleotide-binding</keyword>
<evidence type="ECO:0000256" key="13">
    <source>
        <dbReference type="NCBIfam" id="TIGR01034"/>
    </source>
</evidence>
<dbReference type="GO" id="GO:0005524">
    <property type="term" value="F:ATP binding"/>
    <property type="evidence" value="ECO:0007669"/>
    <property type="project" value="UniProtKB-KW"/>
</dbReference>
<dbReference type="InterPro" id="IPR002133">
    <property type="entry name" value="S-AdoMet_synthetase"/>
</dbReference>
<evidence type="ECO:0000256" key="7">
    <source>
        <dbReference type="ARBA" id="ARBA00022679"/>
    </source>
</evidence>
<name>A0A1G9SJG4_9FIRM</name>
<comment type="similarity">
    <text evidence="4 15">Belongs to the AdoMet synthase family.</text>
</comment>
<evidence type="ECO:0000256" key="12">
    <source>
        <dbReference type="ARBA" id="ARBA00022958"/>
    </source>
</evidence>
<evidence type="ECO:0000256" key="15">
    <source>
        <dbReference type="RuleBase" id="RU004462"/>
    </source>
</evidence>
<dbReference type="NCBIfam" id="TIGR01034">
    <property type="entry name" value="metK"/>
    <property type="match status" value="1"/>
</dbReference>
<dbReference type="GO" id="GO:0006556">
    <property type="term" value="P:S-adenosylmethionine biosynthetic process"/>
    <property type="evidence" value="ECO:0007669"/>
    <property type="project" value="UniProtKB-UniRule"/>
</dbReference>
<evidence type="ECO:0000256" key="9">
    <source>
        <dbReference type="ARBA" id="ARBA00022741"/>
    </source>
</evidence>
<dbReference type="Pfam" id="PF02772">
    <property type="entry name" value="S-AdoMet_synt_M"/>
    <property type="match status" value="1"/>
</dbReference>
<evidence type="ECO:0000256" key="2">
    <source>
        <dbReference type="ARBA" id="ARBA00001958"/>
    </source>
</evidence>
<dbReference type="CDD" id="cd18079">
    <property type="entry name" value="S-AdoMet_synt"/>
    <property type="match status" value="1"/>
</dbReference>
<dbReference type="EMBL" id="FNHQ01000005">
    <property type="protein sequence ID" value="SDM35648.1"/>
    <property type="molecule type" value="Genomic_DNA"/>
</dbReference>
<dbReference type="InterPro" id="IPR022628">
    <property type="entry name" value="S-AdoMet_synt_N"/>
</dbReference>
<keyword evidence="12 14" id="KW-0630">Potassium</keyword>
<evidence type="ECO:0000256" key="10">
    <source>
        <dbReference type="ARBA" id="ARBA00022840"/>
    </source>
</evidence>
<evidence type="ECO:0000256" key="3">
    <source>
        <dbReference type="ARBA" id="ARBA00005224"/>
    </source>
</evidence>
<dbReference type="Pfam" id="PF00438">
    <property type="entry name" value="S-AdoMet_synt_N"/>
    <property type="match status" value="1"/>
</dbReference>
<dbReference type="UniPathway" id="UPA00315">
    <property type="reaction ID" value="UER00080"/>
</dbReference>
<keyword evidence="20" id="KW-1185">Reference proteome</keyword>
<dbReference type="Gene3D" id="3.30.300.10">
    <property type="match status" value="3"/>
</dbReference>
<dbReference type="GO" id="GO:0005737">
    <property type="term" value="C:cytoplasm"/>
    <property type="evidence" value="ECO:0007669"/>
    <property type="project" value="UniProtKB-SubCell"/>
</dbReference>
<evidence type="ECO:0000259" key="17">
    <source>
        <dbReference type="Pfam" id="PF02772"/>
    </source>
</evidence>
<protein>
    <recommendedName>
        <fullName evidence="5 13">Methionine adenosyltransferase</fullName>
        <ecNumber evidence="5 13">2.5.1.6</ecNumber>
    </recommendedName>
</protein>
<keyword evidence="10" id="KW-0067">ATP-binding</keyword>
<keyword evidence="11 14" id="KW-0460">Magnesium</keyword>
<comment type="pathway">
    <text evidence="3">Amino-acid biosynthesis; S-adenosyl-L-methionine biosynthesis; S-adenosyl-L-methionine from L-methionine: step 1/1.</text>
</comment>
<dbReference type="InterPro" id="IPR022636">
    <property type="entry name" value="S-AdoMet_synthetase_sfam"/>
</dbReference>
<reference evidence="19 20" key="1">
    <citation type="submission" date="2016-10" db="EMBL/GenBank/DDBJ databases">
        <authorList>
            <person name="de Groot N.N."/>
        </authorList>
    </citation>
    <scope>NUCLEOTIDE SEQUENCE [LARGE SCALE GENOMIC DNA]</scope>
    <source>
        <strain evidence="19 20">DSM 16981</strain>
    </source>
</reference>
<dbReference type="EC" id="2.5.1.6" evidence="5 13"/>
<proteinExistence type="inferred from homology"/>
<evidence type="ECO:0000259" key="16">
    <source>
        <dbReference type="Pfam" id="PF00438"/>
    </source>
</evidence>
<dbReference type="PROSITE" id="PS00376">
    <property type="entry name" value="ADOMET_SYNTHASE_1"/>
    <property type="match status" value="1"/>
</dbReference>
<evidence type="ECO:0000256" key="1">
    <source>
        <dbReference type="ARBA" id="ARBA00001946"/>
    </source>
</evidence>
<dbReference type="SUPFAM" id="SSF55973">
    <property type="entry name" value="S-adenosylmethionine synthetase"/>
    <property type="match status" value="3"/>
</dbReference>
<evidence type="ECO:0000256" key="4">
    <source>
        <dbReference type="ARBA" id="ARBA00009685"/>
    </source>
</evidence>
<dbReference type="InterPro" id="IPR022629">
    <property type="entry name" value="S-AdoMet_synt_central"/>
</dbReference>
<keyword evidence="6" id="KW-0554">One-carbon metabolism</keyword>
<keyword evidence="7 19" id="KW-0808">Transferase</keyword>
<dbReference type="InterPro" id="IPR022630">
    <property type="entry name" value="S-AdoMet_synt_C"/>
</dbReference>
<accession>A0A1G9SJG4</accession>
<dbReference type="Pfam" id="PF02773">
    <property type="entry name" value="S-AdoMet_synt_C"/>
    <property type="match status" value="1"/>
</dbReference>
<feature type="domain" description="S-adenosylmethionine synthetase central" evidence="17">
    <location>
        <begin position="120"/>
        <end position="238"/>
    </location>
</feature>
<dbReference type="GO" id="GO:0004478">
    <property type="term" value="F:methionine adenosyltransferase activity"/>
    <property type="evidence" value="ECO:0007669"/>
    <property type="project" value="UniProtKB-UniRule"/>
</dbReference>
<comment type="subunit">
    <text evidence="14">Homotetramer.</text>
</comment>
<dbReference type="PANTHER" id="PTHR11964">
    <property type="entry name" value="S-ADENOSYLMETHIONINE SYNTHETASE"/>
    <property type="match status" value="1"/>
</dbReference>
<evidence type="ECO:0000313" key="19">
    <source>
        <dbReference type="EMBL" id="SDM35648.1"/>
    </source>
</evidence>
<dbReference type="PIRSF" id="PIRSF000497">
    <property type="entry name" value="MAT"/>
    <property type="match status" value="1"/>
</dbReference>
<dbReference type="PROSITE" id="PS00377">
    <property type="entry name" value="ADOMET_SYNTHASE_2"/>
    <property type="match status" value="1"/>
</dbReference>
<evidence type="ECO:0000256" key="14">
    <source>
        <dbReference type="RuleBase" id="RU000542"/>
    </source>
</evidence>